<proteinExistence type="predicted"/>
<organism evidence="1 2">
    <name type="scientific">Mangrovibacillus cuniculi</name>
    <dbReference type="NCBI Taxonomy" id="2593652"/>
    <lineage>
        <taxon>Bacteria</taxon>
        <taxon>Bacillati</taxon>
        <taxon>Bacillota</taxon>
        <taxon>Bacilli</taxon>
        <taxon>Bacillales</taxon>
        <taxon>Bacillaceae</taxon>
        <taxon>Mangrovibacillus</taxon>
    </lineage>
</organism>
<protein>
    <submittedName>
        <fullName evidence="1">Uncharacterized protein</fullName>
    </submittedName>
</protein>
<dbReference type="Proteomes" id="UP000593626">
    <property type="component" value="Chromosome"/>
</dbReference>
<dbReference type="AlphaFoldDB" id="A0A7S8HGA4"/>
<keyword evidence="2" id="KW-1185">Reference proteome</keyword>
<accession>A0A7S8HGA4</accession>
<gene>
    <name evidence="1" type="ORF">G8O30_09780</name>
</gene>
<sequence length="78" mass="8845">MFMYLQPIPFVQDSKELVASVPLDKTINENSDTREESVQVTSSFKEQGLMLEDVSHLVQNGTVSIDSLLQFVNGQRER</sequence>
<dbReference type="KEGG" id="mcui:G8O30_09780"/>
<dbReference type="RefSeq" id="WP_239671905.1">
    <property type="nucleotide sequence ID" value="NZ_CP049742.1"/>
</dbReference>
<evidence type="ECO:0000313" key="2">
    <source>
        <dbReference type="Proteomes" id="UP000593626"/>
    </source>
</evidence>
<dbReference type="EMBL" id="CP049742">
    <property type="protein sequence ID" value="QPC47240.1"/>
    <property type="molecule type" value="Genomic_DNA"/>
</dbReference>
<name>A0A7S8HGA4_9BACI</name>
<evidence type="ECO:0000313" key="1">
    <source>
        <dbReference type="EMBL" id="QPC47240.1"/>
    </source>
</evidence>
<reference evidence="1 2" key="1">
    <citation type="submission" date="2019-07" db="EMBL/GenBank/DDBJ databases">
        <title>Genome sequence of 2 isolates from Red Sea Mangroves.</title>
        <authorList>
            <person name="Sefrji F."/>
            <person name="Michoud G."/>
            <person name="Merlino G."/>
            <person name="Daffonchio D."/>
        </authorList>
    </citation>
    <scope>NUCLEOTIDE SEQUENCE [LARGE SCALE GENOMIC DNA]</scope>
    <source>
        <strain evidence="1 2">R1DC41</strain>
    </source>
</reference>